<feature type="region of interest" description="Disordered" evidence="1">
    <location>
        <begin position="70"/>
        <end position="93"/>
    </location>
</feature>
<gene>
    <name evidence="3" type="ORF">GCM10023340_22160</name>
</gene>
<reference evidence="4" key="1">
    <citation type="journal article" date="2019" name="Int. J. Syst. Evol. Microbiol.">
        <title>The Global Catalogue of Microorganisms (GCM) 10K type strain sequencing project: providing services to taxonomists for standard genome sequencing and annotation.</title>
        <authorList>
            <consortium name="The Broad Institute Genomics Platform"/>
            <consortium name="The Broad Institute Genome Sequencing Center for Infectious Disease"/>
            <person name="Wu L."/>
            <person name="Ma J."/>
        </authorList>
    </citation>
    <scope>NUCLEOTIDE SEQUENCE [LARGE SCALE GENOMIC DNA]</scope>
    <source>
        <strain evidence="4">JCM 18459</strain>
    </source>
</reference>
<dbReference type="Proteomes" id="UP001500221">
    <property type="component" value="Unassembled WGS sequence"/>
</dbReference>
<organism evidence="3 4">
    <name type="scientific">Nocardioides marinquilinus</name>
    <dbReference type="NCBI Taxonomy" id="1210400"/>
    <lineage>
        <taxon>Bacteria</taxon>
        <taxon>Bacillati</taxon>
        <taxon>Actinomycetota</taxon>
        <taxon>Actinomycetes</taxon>
        <taxon>Propionibacteriales</taxon>
        <taxon>Nocardioidaceae</taxon>
        <taxon>Nocardioides</taxon>
    </lineage>
</organism>
<feature type="domain" description="GH16" evidence="2">
    <location>
        <begin position="186"/>
        <end position="220"/>
    </location>
</feature>
<sequence length="250" mass="27557">MDLRFDGPDLDTSTWLPHYLPAWSSRAATVAAYRLDDGALVLEVPVDHPVWCPGDHDPPLRVSGLQTGSFSGPVGSTRGQQRFREGQTVREEQPRFEGWLPSGGRVAITCAMWLSPRSMAALWLSGFEDDPAQEQCGELCVVEVFGRSLGPDDAPSAEVGVGVKAFRDPALTQDFDAPRLPIDVTTPHTYAVEWDAAEAVFSVDDVVVRRCARPPTYPLQLMLAVFDFPRWSQGDDDHLVPRLRVSRVGD</sequence>
<dbReference type="InterPro" id="IPR000757">
    <property type="entry name" value="Beta-glucanase-like"/>
</dbReference>
<comment type="caution">
    <text evidence="3">The sequence shown here is derived from an EMBL/GenBank/DDBJ whole genome shotgun (WGS) entry which is preliminary data.</text>
</comment>
<dbReference type="Pfam" id="PF00722">
    <property type="entry name" value="Glyco_hydro_16"/>
    <property type="match status" value="1"/>
</dbReference>
<evidence type="ECO:0000259" key="2">
    <source>
        <dbReference type="Pfam" id="PF00722"/>
    </source>
</evidence>
<protein>
    <recommendedName>
        <fullName evidence="2">GH16 domain-containing protein</fullName>
    </recommendedName>
</protein>
<dbReference type="CDD" id="cd00413">
    <property type="entry name" value="Glyco_hydrolase_16"/>
    <property type="match status" value="1"/>
</dbReference>
<name>A0ABP9PP87_9ACTN</name>
<dbReference type="SUPFAM" id="SSF49899">
    <property type="entry name" value="Concanavalin A-like lectins/glucanases"/>
    <property type="match status" value="1"/>
</dbReference>
<dbReference type="InterPro" id="IPR013320">
    <property type="entry name" value="ConA-like_dom_sf"/>
</dbReference>
<evidence type="ECO:0000313" key="3">
    <source>
        <dbReference type="EMBL" id="GAA5148363.1"/>
    </source>
</evidence>
<accession>A0ABP9PP87</accession>
<evidence type="ECO:0000256" key="1">
    <source>
        <dbReference type="SAM" id="MobiDB-lite"/>
    </source>
</evidence>
<dbReference type="RefSeq" id="WP_345458235.1">
    <property type="nucleotide sequence ID" value="NZ_BAABKG010000002.1"/>
</dbReference>
<dbReference type="EMBL" id="BAABKG010000002">
    <property type="protein sequence ID" value="GAA5148363.1"/>
    <property type="molecule type" value="Genomic_DNA"/>
</dbReference>
<keyword evidence="4" id="KW-1185">Reference proteome</keyword>
<proteinExistence type="predicted"/>
<evidence type="ECO:0000313" key="4">
    <source>
        <dbReference type="Proteomes" id="UP001500221"/>
    </source>
</evidence>
<dbReference type="Gene3D" id="2.60.120.200">
    <property type="match status" value="1"/>
</dbReference>
<feature type="compositionally biased region" description="Basic and acidic residues" evidence="1">
    <location>
        <begin position="82"/>
        <end position="93"/>
    </location>
</feature>